<proteinExistence type="predicted"/>
<evidence type="ECO:0000313" key="1">
    <source>
        <dbReference type="EMBL" id="CAG7901791.1"/>
    </source>
</evidence>
<organism evidence="1 2">
    <name type="scientific">Brassica campestris</name>
    <name type="common">Field mustard</name>
    <dbReference type="NCBI Taxonomy" id="3711"/>
    <lineage>
        <taxon>Eukaryota</taxon>
        <taxon>Viridiplantae</taxon>
        <taxon>Streptophyta</taxon>
        <taxon>Embryophyta</taxon>
        <taxon>Tracheophyta</taxon>
        <taxon>Spermatophyta</taxon>
        <taxon>Magnoliopsida</taxon>
        <taxon>eudicotyledons</taxon>
        <taxon>Gunneridae</taxon>
        <taxon>Pentapetalae</taxon>
        <taxon>rosids</taxon>
        <taxon>malvids</taxon>
        <taxon>Brassicales</taxon>
        <taxon>Brassicaceae</taxon>
        <taxon>Brassiceae</taxon>
        <taxon>Brassica</taxon>
    </lineage>
</organism>
<sequence>MMRRHHSGRVFSISSCSIILLVVHVLGTRYRSRYERHQSIQLASPSSLETPSVKISVVDRYNLQSL</sequence>
<accession>A0A8D9HQ75</accession>
<feature type="non-terminal residue" evidence="1">
    <location>
        <position position="66"/>
    </location>
</feature>
<gene>
    <name evidence="1" type="ORF">BRAPAZ1V2_A07P14350.2</name>
</gene>
<dbReference type="Gramene" id="A07p14350.2_BraZ1">
    <property type="protein sequence ID" value="A07p14350.2_BraZ1.CDS"/>
    <property type="gene ID" value="A07g14350.2_BraZ1"/>
</dbReference>
<reference evidence="1 2" key="1">
    <citation type="submission" date="2021-07" db="EMBL/GenBank/DDBJ databases">
        <authorList>
            <consortium name="Genoscope - CEA"/>
            <person name="William W."/>
        </authorList>
    </citation>
    <scope>NUCLEOTIDE SEQUENCE [LARGE SCALE GENOMIC DNA]</scope>
</reference>
<name>A0A8D9HQ75_BRACM</name>
<protein>
    <submittedName>
        <fullName evidence="1">Uncharacterized protein</fullName>
    </submittedName>
</protein>
<dbReference type="EMBL" id="LS974623">
    <property type="protein sequence ID" value="CAG7901791.1"/>
    <property type="molecule type" value="Genomic_DNA"/>
</dbReference>
<dbReference type="Proteomes" id="UP000694005">
    <property type="component" value="Chromosome A07"/>
</dbReference>
<dbReference type="AlphaFoldDB" id="A0A8D9HQ75"/>
<evidence type="ECO:0000313" key="2">
    <source>
        <dbReference type="Proteomes" id="UP000694005"/>
    </source>
</evidence>